<dbReference type="PANTHER" id="PTHR47567:SF1">
    <property type="entry name" value="NAD-DEPENDENT EPIMERASE_DEHYDRATASE DOMAIN-CONTAINING PROTEIN"/>
    <property type="match status" value="1"/>
</dbReference>
<evidence type="ECO:0000313" key="6">
    <source>
        <dbReference type="Proteomes" id="UP000515908"/>
    </source>
</evidence>
<dbReference type="Pfam" id="PF00153">
    <property type="entry name" value="Mito_carr"/>
    <property type="match status" value="2"/>
</dbReference>
<evidence type="ECO:0000256" key="4">
    <source>
        <dbReference type="SAM" id="MobiDB-lite"/>
    </source>
</evidence>
<keyword evidence="2" id="KW-0812">Transmembrane</keyword>
<dbReference type="SUPFAM" id="SSF103506">
    <property type="entry name" value="Mitochondrial carrier"/>
    <property type="match status" value="1"/>
</dbReference>
<evidence type="ECO:0000256" key="1">
    <source>
        <dbReference type="ARBA" id="ARBA00004141"/>
    </source>
</evidence>
<name>A0A7G2C4R6_9TRYP</name>
<protein>
    <submittedName>
        <fullName evidence="5">Mitochondrial carrier protein, putative</fullName>
    </submittedName>
</protein>
<dbReference type="VEuPathDB" id="TriTrypDB:ADEAN_000206000"/>
<dbReference type="Proteomes" id="UP000515908">
    <property type="component" value="Chromosome 03"/>
</dbReference>
<gene>
    <name evidence="5" type="ORF">ADEAN_000206000</name>
</gene>
<dbReference type="GO" id="GO:0016020">
    <property type="term" value="C:membrane"/>
    <property type="evidence" value="ECO:0007669"/>
    <property type="project" value="UniProtKB-SubCell"/>
</dbReference>
<reference evidence="5 6" key="1">
    <citation type="submission" date="2020-08" db="EMBL/GenBank/DDBJ databases">
        <authorList>
            <person name="Newling K."/>
            <person name="Davey J."/>
            <person name="Forrester S."/>
        </authorList>
    </citation>
    <scope>NUCLEOTIDE SEQUENCE [LARGE SCALE GENOMIC DNA]</scope>
    <source>
        <strain evidence="6">Crithidia deanei Carvalho (ATCC PRA-265)</strain>
    </source>
</reference>
<dbReference type="PANTHER" id="PTHR47567">
    <property type="entry name" value="MITOCHONDRIAL SUBSTRATE/SOLUTE CARRIER"/>
    <property type="match status" value="1"/>
</dbReference>
<accession>A0A7G2C4R6</accession>
<proteinExistence type="predicted"/>
<organism evidence="5 6">
    <name type="scientific">Angomonas deanei</name>
    <dbReference type="NCBI Taxonomy" id="59799"/>
    <lineage>
        <taxon>Eukaryota</taxon>
        <taxon>Discoba</taxon>
        <taxon>Euglenozoa</taxon>
        <taxon>Kinetoplastea</taxon>
        <taxon>Metakinetoplastina</taxon>
        <taxon>Trypanosomatida</taxon>
        <taxon>Trypanosomatidae</taxon>
        <taxon>Strigomonadinae</taxon>
        <taxon>Angomonas</taxon>
    </lineage>
</organism>
<keyword evidence="6" id="KW-1185">Reference proteome</keyword>
<dbReference type="OrthoDB" id="409948at2759"/>
<comment type="subcellular location">
    <subcellularLocation>
        <location evidence="1">Membrane</location>
        <topology evidence="1">Multi-pass membrane protein</topology>
    </subcellularLocation>
</comment>
<sequence length="316" mass="35108">MSGKQSEKKDVPARQETAKQTAEREAEEQAAVAKVLKQSLEAAFRGGRAGAEAQAINVLALMWLRTIMNYQYRYGGTSIQTFKTLWAEGGVPRFYRGLIPALIQAPISRFGDTAANSGALALLDSYDSTKNLPVSVKTACATLCAAGFRIFLMPIDAWKTTKQVEGKSGMAQLRASVAKHGISRLWHGAGAQVTATAVGHYPWFLTYNWCNKNMPQFEFTYGKYVRQACIGFMAAVISDCCSNSIRVIKTTKQTHKESITYPQAFREVVQKDGYVGLFGRGLKTRIFTNGLQGMLFTVMWKGIQDMRENKRKQLKQ</sequence>
<evidence type="ECO:0000256" key="2">
    <source>
        <dbReference type="ARBA" id="ARBA00022692"/>
    </source>
</evidence>
<dbReference type="InterPro" id="IPR018108">
    <property type="entry name" value="MCP_transmembrane"/>
</dbReference>
<dbReference type="InterPro" id="IPR023395">
    <property type="entry name" value="MCP_dom_sf"/>
</dbReference>
<evidence type="ECO:0000256" key="3">
    <source>
        <dbReference type="ARBA" id="ARBA00023136"/>
    </source>
</evidence>
<evidence type="ECO:0000313" key="5">
    <source>
        <dbReference type="EMBL" id="CAD2214609.1"/>
    </source>
</evidence>
<dbReference type="Gene3D" id="1.50.40.10">
    <property type="entry name" value="Mitochondrial carrier domain"/>
    <property type="match status" value="1"/>
</dbReference>
<dbReference type="AlphaFoldDB" id="A0A7G2C4R6"/>
<keyword evidence="3" id="KW-0472">Membrane</keyword>
<feature type="region of interest" description="Disordered" evidence="4">
    <location>
        <begin position="1"/>
        <end position="26"/>
    </location>
</feature>
<feature type="compositionally biased region" description="Basic and acidic residues" evidence="4">
    <location>
        <begin position="1"/>
        <end position="24"/>
    </location>
</feature>
<dbReference type="EMBL" id="LR877147">
    <property type="protein sequence ID" value="CAD2214609.1"/>
    <property type="molecule type" value="Genomic_DNA"/>
</dbReference>